<evidence type="ECO:0000256" key="4">
    <source>
        <dbReference type="ARBA" id="ARBA00023125"/>
    </source>
</evidence>
<feature type="compositionally biased region" description="Polar residues" evidence="13">
    <location>
        <begin position="521"/>
        <end position="532"/>
    </location>
</feature>
<feature type="region of interest" description="Disordered" evidence="13">
    <location>
        <begin position="426"/>
        <end position="464"/>
    </location>
</feature>
<dbReference type="GO" id="GO:0006281">
    <property type="term" value="P:DNA repair"/>
    <property type="evidence" value="ECO:0007669"/>
    <property type="project" value="UniProtKB-KW"/>
</dbReference>
<evidence type="ECO:0000313" key="17">
    <source>
        <dbReference type="RefSeq" id="XP_031439171.1"/>
    </source>
</evidence>
<evidence type="ECO:0000313" key="15">
    <source>
        <dbReference type="Proteomes" id="UP000515152"/>
    </source>
</evidence>
<keyword evidence="4 12" id="KW-0238">DNA-binding</keyword>
<dbReference type="Proteomes" id="UP000515152">
    <property type="component" value="Chromosome 16"/>
</dbReference>
<feature type="compositionally biased region" description="Basic and acidic residues" evidence="13">
    <location>
        <begin position="209"/>
        <end position="220"/>
    </location>
</feature>
<feature type="region of interest" description="Disordered" evidence="13">
    <location>
        <begin position="494"/>
        <end position="513"/>
    </location>
</feature>
<feature type="region of interest" description="Disordered" evidence="13">
    <location>
        <begin position="518"/>
        <end position="545"/>
    </location>
</feature>
<reference evidence="16 17" key="1">
    <citation type="submission" date="2025-04" db="UniProtKB">
        <authorList>
            <consortium name="RefSeq"/>
        </authorList>
    </citation>
    <scope>IDENTIFICATION</scope>
</reference>
<keyword evidence="5" id="KW-0010">Activator</keyword>
<dbReference type="GO" id="GO:0003700">
    <property type="term" value="F:DNA-binding transcription factor activity"/>
    <property type="evidence" value="ECO:0007669"/>
    <property type="project" value="InterPro"/>
</dbReference>
<dbReference type="InterPro" id="IPR036390">
    <property type="entry name" value="WH_DNA-bd_sf"/>
</dbReference>
<protein>
    <recommendedName>
        <fullName evidence="11">Forkhead box protein M1</fullName>
    </recommendedName>
</protein>
<evidence type="ECO:0000256" key="12">
    <source>
        <dbReference type="PROSITE-ProRule" id="PRU00089"/>
    </source>
</evidence>
<dbReference type="CTD" id="2305"/>
<dbReference type="AlphaFoldDB" id="A0A6P8GWL4"/>
<accession>A0A6P8GWL4</accession>
<dbReference type="RefSeq" id="XP_031439170.1">
    <property type="nucleotide sequence ID" value="XM_031583310.2"/>
</dbReference>
<comment type="function">
    <text evidence="10">Transcription factor regulating the expression of cell cycle genes essential for DNA replication and mitosis. Plays a role in the control of cell proliferation. Also plays a role in DNA break repair, participating in the DNA damage checkpoint response. Promotes transcription of PHB2.</text>
</comment>
<keyword evidence="2" id="KW-0227">DNA damage</keyword>
<feature type="compositionally biased region" description="Basic residues" evidence="13">
    <location>
        <begin position="1"/>
        <end position="20"/>
    </location>
</feature>
<evidence type="ECO:0000256" key="5">
    <source>
        <dbReference type="ARBA" id="ARBA00023159"/>
    </source>
</evidence>
<dbReference type="GeneID" id="105896746"/>
<dbReference type="InterPro" id="IPR001766">
    <property type="entry name" value="Fork_head_dom"/>
</dbReference>
<keyword evidence="3" id="KW-0805">Transcription regulation</keyword>
<evidence type="ECO:0000256" key="10">
    <source>
        <dbReference type="ARBA" id="ARBA00053415"/>
    </source>
</evidence>
<dbReference type="KEGG" id="char:105896746"/>
<evidence type="ECO:0000313" key="16">
    <source>
        <dbReference type="RefSeq" id="XP_031439170.1"/>
    </source>
</evidence>
<dbReference type="CDD" id="cd20029">
    <property type="entry name" value="FH_FOXM"/>
    <property type="match status" value="1"/>
</dbReference>
<dbReference type="PANTHER" id="PTHR46878:SF1">
    <property type="entry name" value="FORKHEAD BOX PROTEIN M1"/>
    <property type="match status" value="1"/>
</dbReference>
<keyword evidence="7" id="KW-0234">DNA repair</keyword>
<dbReference type="GO" id="GO:0006357">
    <property type="term" value="P:regulation of transcription by RNA polymerase II"/>
    <property type="evidence" value="ECO:0007669"/>
    <property type="project" value="TreeGrafter"/>
</dbReference>
<keyword evidence="6" id="KW-0804">Transcription</keyword>
<evidence type="ECO:0000256" key="3">
    <source>
        <dbReference type="ARBA" id="ARBA00023015"/>
    </source>
</evidence>
<feature type="region of interest" description="Disordered" evidence="13">
    <location>
        <begin position="179"/>
        <end position="221"/>
    </location>
</feature>
<evidence type="ECO:0000256" key="2">
    <source>
        <dbReference type="ARBA" id="ARBA00022763"/>
    </source>
</evidence>
<dbReference type="PROSITE" id="PS50039">
    <property type="entry name" value="FORK_HEAD_3"/>
    <property type="match status" value="1"/>
</dbReference>
<evidence type="ECO:0000256" key="11">
    <source>
        <dbReference type="ARBA" id="ARBA00072725"/>
    </source>
</evidence>
<dbReference type="SMART" id="SM00339">
    <property type="entry name" value="FH"/>
    <property type="match status" value="1"/>
</dbReference>
<dbReference type="InterPro" id="IPR036388">
    <property type="entry name" value="WH-like_DNA-bd_sf"/>
</dbReference>
<evidence type="ECO:0000256" key="1">
    <source>
        <dbReference type="ARBA" id="ARBA00004123"/>
    </source>
</evidence>
<dbReference type="Gene3D" id="1.10.10.10">
    <property type="entry name" value="Winged helix-like DNA-binding domain superfamily/Winged helix DNA-binding domain"/>
    <property type="match status" value="1"/>
</dbReference>
<dbReference type="GO" id="GO:0005634">
    <property type="term" value="C:nucleus"/>
    <property type="evidence" value="ECO:0007669"/>
    <property type="project" value="UniProtKB-SubCell"/>
</dbReference>
<evidence type="ECO:0000256" key="7">
    <source>
        <dbReference type="ARBA" id="ARBA00023204"/>
    </source>
</evidence>
<keyword evidence="9" id="KW-0131">Cell cycle</keyword>
<gene>
    <name evidence="16 17" type="primary">foxm1</name>
</gene>
<dbReference type="GO" id="GO:0042127">
    <property type="term" value="P:regulation of cell population proliferation"/>
    <property type="evidence" value="ECO:0007669"/>
    <property type="project" value="TreeGrafter"/>
</dbReference>
<dbReference type="SUPFAM" id="SSF46785">
    <property type="entry name" value="Winged helix' DNA-binding domain"/>
    <property type="match status" value="1"/>
</dbReference>
<name>A0A6P8GWL4_CLUHA</name>
<dbReference type="InterPro" id="IPR018122">
    <property type="entry name" value="TF_fork_head_CS_1"/>
</dbReference>
<dbReference type="InterPro" id="IPR042839">
    <property type="entry name" value="FOXM1"/>
</dbReference>
<keyword evidence="15" id="KW-1185">Reference proteome</keyword>
<feature type="region of interest" description="Disordered" evidence="13">
    <location>
        <begin position="1"/>
        <end position="46"/>
    </location>
</feature>
<dbReference type="InterPro" id="IPR047516">
    <property type="entry name" value="FH_FOXM1"/>
</dbReference>
<keyword evidence="8 12" id="KW-0539">Nucleus</keyword>
<feature type="compositionally biased region" description="Basic and acidic residues" evidence="13">
    <location>
        <begin position="188"/>
        <end position="199"/>
    </location>
</feature>
<feature type="DNA-binding region" description="Fork-head" evidence="12">
    <location>
        <begin position="222"/>
        <end position="300"/>
    </location>
</feature>
<sequence length="673" mass="74594">MIRMRQSPRRPLILKRRKLPFQRNEQDVPRDEPDGLRSKDIVSSSSTQCFPDGIRIMDHPSMPDTQVVVIPKNADLKSVIGALTARGKECGPQGPNKFILLSGSGSLEEGVESLCQSSLDTPEKSCQGGLVSTSILEECTLTDCLVESKSLTTIKPLKKELDGSALDDSLTNIQWLGRMSTDGLGPDPLRKVSNKENRESCQQLQQPPKDTDVTVKDPQSERPPYSYMAMIQFAINSKKSRRMTLREIYTWIEDHFPYFRNVAKPGWKNSIRHNLSLHDMFVRETAQDGKVSYWTIRPEANRCLTLDQVYKPVVDPTTTTPSSQTMQVCDPQQQKRVTELKKVTVSVVPERKMKPLLPRTDSYLVPIQLPLASPLFLPSSAQLSLPALQQTCSSYGGGKRVRIAPKVLQSDGPSYMMCIAPPEEAVKEEPQSIPLSREPGASAPTHSTGRRESSSSRRKQRLVLPSTEEPVLLFPDSTFFDSGLASDNSAFQDTRDAELDQQQPSVEPNSPYREYTFKTPIKSTQPASSSTPSKPPILPEPWRVTPLGKGGRSVLDFSPIRTPTGPVLTPQRYDHTSFSFSSTPFKELPLFNSPRELLTSARSSSASTPACSRELLQMGGATFANRSLTEGLVLDTMNDSLSKILVDISFSGLDDDELGVGNISWSQLIPELK</sequence>
<dbReference type="InterPro" id="IPR030456">
    <property type="entry name" value="TF_fork_head_CS_2"/>
</dbReference>
<dbReference type="PRINTS" id="PR00053">
    <property type="entry name" value="FORKHEAD"/>
</dbReference>
<evidence type="ECO:0000256" key="8">
    <source>
        <dbReference type="ARBA" id="ARBA00023242"/>
    </source>
</evidence>
<dbReference type="FunFam" id="1.10.10.10:FF:000245">
    <property type="entry name" value="forkhead box protein M1 isoform X2"/>
    <property type="match status" value="1"/>
</dbReference>
<dbReference type="PANTHER" id="PTHR46878">
    <property type="entry name" value="FORKHEAD BOX PROTEIN M1"/>
    <property type="match status" value="1"/>
</dbReference>
<dbReference type="PROSITE" id="PS00658">
    <property type="entry name" value="FORK_HEAD_2"/>
    <property type="match status" value="1"/>
</dbReference>
<dbReference type="GO" id="GO:0000977">
    <property type="term" value="F:RNA polymerase II transcription regulatory region sequence-specific DNA binding"/>
    <property type="evidence" value="ECO:0007669"/>
    <property type="project" value="TreeGrafter"/>
</dbReference>
<comment type="subcellular location">
    <subcellularLocation>
        <location evidence="1 12">Nucleus</location>
    </subcellularLocation>
</comment>
<evidence type="ECO:0000256" key="6">
    <source>
        <dbReference type="ARBA" id="ARBA00023163"/>
    </source>
</evidence>
<dbReference type="PROSITE" id="PS00657">
    <property type="entry name" value="FORK_HEAD_1"/>
    <property type="match status" value="1"/>
</dbReference>
<evidence type="ECO:0000256" key="9">
    <source>
        <dbReference type="ARBA" id="ARBA00023306"/>
    </source>
</evidence>
<feature type="compositionally biased region" description="Basic and acidic residues" evidence="13">
    <location>
        <begin position="24"/>
        <end position="40"/>
    </location>
</feature>
<organism evidence="15 16">
    <name type="scientific">Clupea harengus</name>
    <name type="common">Atlantic herring</name>
    <dbReference type="NCBI Taxonomy" id="7950"/>
    <lineage>
        <taxon>Eukaryota</taxon>
        <taxon>Metazoa</taxon>
        <taxon>Chordata</taxon>
        <taxon>Craniata</taxon>
        <taxon>Vertebrata</taxon>
        <taxon>Euteleostomi</taxon>
        <taxon>Actinopterygii</taxon>
        <taxon>Neopterygii</taxon>
        <taxon>Teleostei</taxon>
        <taxon>Clupei</taxon>
        <taxon>Clupeiformes</taxon>
        <taxon>Clupeoidei</taxon>
        <taxon>Clupeidae</taxon>
        <taxon>Clupea</taxon>
    </lineage>
</organism>
<feature type="domain" description="Fork-head" evidence="14">
    <location>
        <begin position="222"/>
        <end position="300"/>
    </location>
</feature>
<dbReference type="GO" id="GO:0000086">
    <property type="term" value="P:G2/M transition of mitotic cell cycle"/>
    <property type="evidence" value="ECO:0007669"/>
    <property type="project" value="InterPro"/>
</dbReference>
<dbReference type="GeneTree" id="ENSGT00940000158804"/>
<dbReference type="RefSeq" id="XP_031439171.1">
    <property type="nucleotide sequence ID" value="XM_031583311.2"/>
</dbReference>
<evidence type="ECO:0000256" key="13">
    <source>
        <dbReference type="SAM" id="MobiDB-lite"/>
    </source>
</evidence>
<dbReference type="OrthoDB" id="5954824at2759"/>
<proteinExistence type="predicted"/>
<dbReference type="Pfam" id="PF00250">
    <property type="entry name" value="Forkhead"/>
    <property type="match status" value="1"/>
</dbReference>
<evidence type="ECO:0000259" key="14">
    <source>
        <dbReference type="PROSITE" id="PS50039"/>
    </source>
</evidence>